<dbReference type="InterPro" id="IPR004437">
    <property type="entry name" value="ParB/RepB/Spo0J"/>
</dbReference>
<name>A0A101HGS7_9BACT</name>
<feature type="domain" description="ParB-like N-terminal" evidence="4">
    <location>
        <begin position="28"/>
        <end position="122"/>
    </location>
</feature>
<keyword evidence="2" id="KW-0159">Chromosome partition</keyword>
<dbReference type="SMART" id="SM00470">
    <property type="entry name" value="ParB"/>
    <property type="match status" value="1"/>
</dbReference>
<accession>A0A101HGS7</accession>
<dbReference type="InterPro" id="IPR041468">
    <property type="entry name" value="HTH_ParB/Spo0J"/>
</dbReference>
<dbReference type="PANTHER" id="PTHR33375">
    <property type="entry name" value="CHROMOSOME-PARTITIONING PROTEIN PARB-RELATED"/>
    <property type="match status" value="1"/>
</dbReference>
<dbReference type="InterPro" id="IPR036086">
    <property type="entry name" value="ParB/Sulfiredoxin_sf"/>
</dbReference>
<dbReference type="NCBIfam" id="TIGR00180">
    <property type="entry name" value="parB_part"/>
    <property type="match status" value="1"/>
</dbReference>
<dbReference type="FunFam" id="3.90.1530.30:FF:000001">
    <property type="entry name" value="Chromosome partitioning protein ParB"/>
    <property type="match status" value="1"/>
</dbReference>
<dbReference type="InterPro" id="IPR003115">
    <property type="entry name" value="ParB_N"/>
</dbReference>
<dbReference type="InterPro" id="IPR050336">
    <property type="entry name" value="Chromosome_partition/occlusion"/>
</dbReference>
<dbReference type="Pfam" id="PF02195">
    <property type="entry name" value="ParB_N"/>
    <property type="match status" value="1"/>
</dbReference>
<gene>
    <name evidence="5" type="ORF">XD93_0815</name>
</gene>
<dbReference type="PANTHER" id="PTHR33375:SF1">
    <property type="entry name" value="CHROMOSOME-PARTITIONING PROTEIN PARB-RELATED"/>
    <property type="match status" value="1"/>
</dbReference>
<proteinExistence type="inferred from homology"/>
<dbReference type="FunFam" id="1.10.10.2830:FF:000001">
    <property type="entry name" value="Chromosome partitioning protein ParB"/>
    <property type="match status" value="1"/>
</dbReference>
<sequence length="299" mass="34373">MAEQTQRLGKGLAALINSDSPSADLSRKYIENFDLEKIVPNPYQPRMHLNPEKLIELADSIREHGVIQPLIITKDRDSDKYYIIAGERRFRAVKLAGFKTVPVVIKETSPQEMLELALIENIQREDLNPLEESYSYRQLNEEFGLTQKEIAKRVGLNRVTIANKMRLYYLPEKIKELVLNESITEGHGRALLGIDDETSMIAAADIIIKRDLSVRQTEALVRKITFGKTTSTKKWKRTDDHTEECEKYITNRLGFRASVTKMSKGGKITIRYRSIDQLDEIVERFKKIPEPETKKQLPA</sequence>
<dbReference type="EMBL" id="LGGO01000126">
    <property type="protein sequence ID" value="KUK76607.1"/>
    <property type="molecule type" value="Genomic_DNA"/>
</dbReference>
<evidence type="ECO:0000313" key="5">
    <source>
        <dbReference type="EMBL" id="KUK76607.1"/>
    </source>
</evidence>
<keyword evidence="3" id="KW-0238">DNA-binding</keyword>
<evidence type="ECO:0000259" key="4">
    <source>
        <dbReference type="SMART" id="SM00470"/>
    </source>
</evidence>
<comment type="caution">
    <text evidence="5">The sequence shown here is derived from an EMBL/GenBank/DDBJ whole genome shotgun (WGS) entry which is preliminary data.</text>
</comment>
<dbReference type="GO" id="GO:0007059">
    <property type="term" value="P:chromosome segregation"/>
    <property type="evidence" value="ECO:0007669"/>
    <property type="project" value="UniProtKB-KW"/>
</dbReference>
<dbReference type="GO" id="GO:0005694">
    <property type="term" value="C:chromosome"/>
    <property type="evidence" value="ECO:0007669"/>
    <property type="project" value="TreeGrafter"/>
</dbReference>
<organism evidence="5 6">
    <name type="scientific">candidate division WS6 bacterium 34_10</name>
    <dbReference type="NCBI Taxonomy" id="1641389"/>
    <lineage>
        <taxon>Bacteria</taxon>
        <taxon>Candidatus Dojkabacteria</taxon>
    </lineage>
</organism>
<protein>
    <submittedName>
        <fullName evidence="5">ParB-like partition protein</fullName>
    </submittedName>
</protein>
<dbReference type="InterPro" id="IPR057240">
    <property type="entry name" value="ParB_dimer_C"/>
</dbReference>
<evidence type="ECO:0000256" key="1">
    <source>
        <dbReference type="ARBA" id="ARBA00006295"/>
    </source>
</evidence>
<dbReference type="Gene3D" id="3.90.1530.30">
    <property type="match status" value="1"/>
</dbReference>
<evidence type="ECO:0000256" key="2">
    <source>
        <dbReference type="ARBA" id="ARBA00022829"/>
    </source>
</evidence>
<dbReference type="CDD" id="cd16393">
    <property type="entry name" value="SPO0J_N"/>
    <property type="match status" value="1"/>
</dbReference>
<dbReference type="AlphaFoldDB" id="A0A101HGS7"/>
<comment type="similarity">
    <text evidence="1">Belongs to the ParB family.</text>
</comment>
<evidence type="ECO:0000256" key="3">
    <source>
        <dbReference type="ARBA" id="ARBA00023125"/>
    </source>
</evidence>
<dbReference type="Pfam" id="PF17762">
    <property type="entry name" value="HTH_ParB"/>
    <property type="match status" value="1"/>
</dbReference>
<dbReference type="Pfam" id="PF23552">
    <property type="entry name" value="ParB_C"/>
    <property type="match status" value="1"/>
</dbReference>
<evidence type="ECO:0000313" key="6">
    <source>
        <dbReference type="Proteomes" id="UP000053904"/>
    </source>
</evidence>
<dbReference type="SUPFAM" id="SSF109709">
    <property type="entry name" value="KorB DNA-binding domain-like"/>
    <property type="match status" value="1"/>
</dbReference>
<dbReference type="Proteomes" id="UP000053904">
    <property type="component" value="Unassembled WGS sequence"/>
</dbReference>
<dbReference type="GO" id="GO:0003677">
    <property type="term" value="F:DNA binding"/>
    <property type="evidence" value="ECO:0007669"/>
    <property type="project" value="UniProtKB-KW"/>
</dbReference>
<reference evidence="6" key="1">
    <citation type="journal article" date="2015" name="MBio">
        <title>Genome-Resolved Metagenomic Analysis Reveals Roles for Candidate Phyla and Other Microbial Community Members in Biogeochemical Transformations in Oil Reservoirs.</title>
        <authorList>
            <person name="Hu P."/>
            <person name="Tom L."/>
            <person name="Singh A."/>
            <person name="Thomas B.C."/>
            <person name="Baker B.J."/>
            <person name="Piceno Y.M."/>
            <person name="Andersen G.L."/>
            <person name="Banfield J.F."/>
        </authorList>
    </citation>
    <scope>NUCLEOTIDE SEQUENCE [LARGE SCALE GENOMIC DNA]</scope>
</reference>
<dbReference type="Gene3D" id="1.10.10.2830">
    <property type="match status" value="1"/>
</dbReference>
<dbReference type="SUPFAM" id="SSF110849">
    <property type="entry name" value="ParB/Sulfiredoxin"/>
    <property type="match status" value="1"/>
</dbReference>